<dbReference type="InterPro" id="IPR005769">
    <property type="entry name" value="PhnE/PtxC"/>
</dbReference>
<dbReference type="AlphaFoldDB" id="A0A433Y9T3"/>
<feature type="transmembrane region" description="Helical" evidence="7">
    <location>
        <begin position="240"/>
        <end position="258"/>
    </location>
</feature>
<keyword evidence="5 7" id="KW-1133">Transmembrane helix</keyword>
<dbReference type="SUPFAM" id="SSF161098">
    <property type="entry name" value="MetI-like"/>
    <property type="match status" value="1"/>
</dbReference>
<dbReference type="GO" id="GO:0030313">
    <property type="term" value="C:cell envelope"/>
    <property type="evidence" value="ECO:0007669"/>
    <property type="project" value="UniProtKB-SubCell"/>
</dbReference>
<evidence type="ECO:0000256" key="4">
    <source>
        <dbReference type="ARBA" id="ARBA00022692"/>
    </source>
</evidence>
<dbReference type="Gene3D" id="1.10.3720.10">
    <property type="entry name" value="MetI-like"/>
    <property type="match status" value="1"/>
</dbReference>
<feature type="domain" description="ABC transmembrane type-1" evidence="8">
    <location>
        <begin position="76"/>
        <end position="258"/>
    </location>
</feature>
<dbReference type="RefSeq" id="WP_127192144.1">
    <property type="nucleotide sequence ID" value="NZ_RZNY01000007.1"/>
</dbReference>
<dbReference type="OrthoDB" id="8557224at2"/>
<comment type="caution">
    <text evidence="9">The sequence shown here is derived from an EMBL/GenBank/DDBJ whole genome shotgun (WGS) entry which is preliminary data.</text>
</comment>
<evidence type="ECO:0000313" key="10">
    <source>
        <dbReference type="Proteomes" id="UP000279446"/>
    </source>
</evidence>
<reference evidence="9 10" key="1">
    <citation type="submission" date="2018-12" db="EMBL/GenBank/DDBJ databases">
        <authorList>
            <person name="Sun L."/>
            <person name="Chen Z."/>
        </authorList>
    </citation>
    <scope>NUCLEOTIDE SEQUENCE [LARGE SCALE GENOMIC DNA]</scope>
    <source>
        <strain evidence="9 10">DSM 15890</strain>
    </source>
</reference>
<keyword evidence="4 7" id="KW-0812">Transmembrane</keyword>
<evidence type="ECO:0000313" key="9">
    <source>
        <dbReference type="EMBL" id="RUT46680.1"/>
    </source>
</evidence>
<dbReference type="Pfam" id="PF00528">
    <property type="entry name" value="BPD_transp_1"/>
    <property type="match status" value="1"/>
</dbReference>
<dbReference type="NCBIfam" id="TIGR01097">
    <property type="entry name" value="PhnE"/>
    <property type="match status" value="1"/>
</dbReference>
<feature type="transmembrane region" description="Helical" evidence="7">
    <location>
        <begin position="84"/>
        <end position="106"/>
    </location>
</feature>
<dbReference type="InterPro" id="IPR000515">
    <property type="entry name" value="MetI-like"/>
</dbReference>
<dbReference type="PROSITE" id="PS50928">
    <property type="entry name" value="ABC_TM1"/>
    <property type="match status" value="1"/>
</dbReference>
<accession>A0A433Y9T3</accession>
<feature type="transmembrane region" description="Helical" evidence="7">
    <location>
        <begin position="112"/>
        <end position="134"/>
    </location>
</feature>
<gene>
    <name evidence="9" type="primary">phnE</name>
    <name evidence="9" type="ORF">EJP82_10565</name>
</gene>
<dbReference type="GO" id="GO:0015416">
    <property type="term" value="F:ABC-type phosphonate transporter activity"/>
    <property type="evidence" value="ECO:0007669"/>
    <property type="project" value="InterPro"/>
</dbReference>
<evidence type="ECO:0000256" key="6">
    <source>
        <dbReference type="ARBA" id="ARBA00023136"/>
    </source>
</evidence>
<evidence type="ECO:0000256" key="5">
    <source>
        <dbReference type="ARBA" id="ARBA00022989"/>
    </source>
</evidence>
<dbReference type="CDD" id="cd06261">
    <property type="entry name" value="TM_PBP2"/>
    <property type="match status" value="1"/>
</dbReference>
<evidence type="ECO:0000256" key="2">
    <source>
        <dbReference type="ARBA" id="ARBA00004196"/>
    </source>
</evidence>
<dbReference type="PANTHER" id="PTHR30043">
    <property type="entry name" value="PHOSPHONATES TRANSPORT SYSTEM PERMEASE PROTEIN"/>
    <property type="match status" value="1"/>
</dbReference>
<proteinExistence type="inferred from homology"/>
<dbReference type="PANTHER" id="PTHR30043:SF8">
    <property type="entry name" value="ABC TRANSPORTER, PERMEASE PROTEIN CC0363, PUTATIVE-RELATED"/>
    <property type="match status" value="1"/>
</dbReference>
<keyword evidence="6 7" id="KW-0472">Membrane</keyword>
<dbReference type="EMBL" id="RZNY01000007">
    <property type="protein sequence ID" value="RUT46680.1"/>
    <property type="molecule type" value="Genomic_DNA"/>
</dbReference>
<protein>
    <submittedName>
        <fullName evidence="9">Phosphonate ABC transporter, permease protein PhnE</fullName>
    </submittedName>
</protein>
<dbReference type="InterPro" id="IPR035906">
    <property type="entry name" value="MetI-like_sf"/>
</dbReference>
<evidence type="ECO:0000259" key="8">
    <source>
        <dbReference type="PROSITE" id="PS50928"/>
    </source>
</evidence>
<organism evidence="9 10">
    <name type="scientific">Paenibacillus anaericanus</name>
    <dbReference type="NCBI Taxonomy" id="170367"/>
    <lineage>
        <taxon>Bacteria</taxon>
        <taxon>Bacillati</taxon>
        <taxon>Bacillota</taxon>
        <taxon>Bacilli</taxon>
        <taxon>Bacillales</taxon>
        <taxon>Paenibacillaceae</taxon>
        <taxon>Paenibacillus</taxon>
    </lineage>
</organism>
<evidence type="ECO:0000256" key="1">
    <source>
        <dbReference type="ARBA" id="ARBA00004141"/>
    </source>
</evidence>
<feature type="transmembrane region" description="Helical" evidence="7">
    <location>
        <begin position="56"/>
        <end position="77"/>
    </location>
</feature>
<keyword evidence="10" id="KW-1185">Reference proteome</keyword>
<feature type="transmembrane region" description="Helical" evidence="7">
    <location>
        <begin position="213"/>
        <end position="234"/>
    </location>
</feature>
<evidence type="ECO:0000256" key="7">
    <source>
        <dbReference type="RuleBase" id="RU363032"/>
    </source>
</evidence>
<comment type="similarity">
    <text evidence="7">Belongs to the binding-protein-dependent transport system permease family.</text>
</comment>
<dbReference type="GO" id="GO:0005886">
    <property type="term" value="C:plasma membrane"/>
    <property type="evidence" value="ECO:0007669"/>
    <property type="project" value="UniProtKB-SubCell"/>
</dbReference>
<feature type="transmembrane region" description="Helical" evidence="7">
    <location>
        <begin position="16"/>
        <end position="36"/>
    </location>
</feature>
<sequence length="268" mass="29152">MNTIDQQLQKATNRRLPKFIITVIVLIIFLWSTSAVQLDNITENGFSIAKNILMGLVQPDTGLLFNLTTGGVLYLLLETMAIAFLGTIVGAVIAIPLAFLSASNIVPKPVAFVVRFLLIIIRTIPAIVYGLMFIRVTGQGPFTGVLTMSLISVGMLSKLYVDVIEELDTSVLESMESIGCTTMEKIRYGILPQLSALFTSIVIYRFDMNLRDAAILGIVGAGGIGAPLIFAMNAYRWPEVGSILIGLIVLILIVEYVSNKVRNKLVNG</sequence>
<evidence type="ECO:0000256" key="3">
    <source>
        <dbReference type="ARBA" id="ARBA00022448"/>
    </source>
</evidence>
<name>A0A433Y9T3_9BACL</name>
<dbReference type="Proteomes" id="UP000279446">
    <property type="component" value="Unassembled WGS sequence"/>
</dbReference>
<keyword evidence="3 7" id="KW-0813">Transport</keyword>
<comment type="subcellular location">
    <subcellularLocation>
        <location evidence="2">Cell envelope</location>
    </subcellularLocation>
    <subcellularLocation>
        <location evidence="7">Cell membrane</location>
        <topology evidence="7">Multi-pass membrane protein</topology>
    </subcellularLocation>
    <subcellularLocation>
        <location evidence="1">Membrane</location>
        <topology evidence="1">Multi-pass membrane protein</topology>
    </subcellularLocation>
</comment>